<gene>
    <name evidence="2" type="ORF">GCM10010507_37690</name>
</gene>
<dbReference type="EMBL" id="BMVB01000012">
    <property type="protein sequence ID" value="GHC57503.1"/>
    <property type="molecule type" value="Genomic_DNA"/>
</dbReference>
<accession>A0A918WMR2</accession>
<sequence>MTSFVTDLMVLEGKDTQPPKGWSRIPKDLNAGAGGAYLYFAYERDGAAGPLTDVLFVLGKDAPAPPGYRLLPVDLNKGAGGPYIHACVTRDPGRGEPLTDLDVLLDTDGLAQPPAPWFRIDLDLNKGAKGKFVYLTYQSQGAARGQVRH</sequence>
<name>A0A918WMR2_STRCJ</name>
<evidence type="ECO:0000313" key="2">
    <source>
        <dbReference type="EMBL" id="GHC57503.1"/>
    </source>
</evidence>
<feature type="domain" description="MABP" evidence="1">
    <location>
        <begin position="1"/>
        <end position="46"/>
    </location>
</feature>
<dbReference type="Proteomes" id="UP000646244">
    <property type="component" value="Unassembled WGS sequence"/>
</dbReference>
<reference evidence="2" key="2">
    <citation type="submission" date="2020-09" db="EMBL/GenBank/DDBJ databases">
        <authorList>
            <person name="Sun Q."/>
            <person name="Ohkuma M."/>
        </authorList>
    </citation>
    <scope>NUCLEOTIDE SEQUENCE</scope>
    <source>
        <strain evidence="2">JCM 4633</strain>
    </source>
</reference>
<feature type="domain" description="MABP" evidence="1">
    <location>
        <begin position="48"/>
        <end position="149"/>
    </location>
</feature>
<proteinExistence type="predicted"/>
<dbReference type="InterPro" id="IPR023341">
    <property type="entry name" value="MABP"/>
</dbReference>
<comment type="caution">
    <text evidence="2">The sequence shown here is derived from an EMBL/GenBank/DDBJ whole genome shotgun (WGS) entry which is preliminary data.</text>
</comment>
<evidence type="ECO:0000313" key="3">
    <source>
        <dbReference type="Proteomes" id="UP000646244"/>
    </source>
</evidence>
<dbReference type="Gene3D" id="2.100.10.50">
    <property type="match status" value="1"/>
</dbReference>
<dbReference type="AlphaFoldDB" id="A0A918WMR2"/>
<dbReference type="RefSeq" id="WP_190111010.1">
    <property type="nucleotide sequence ID" value="NZ_BMVB01000012.1"/>
</dbReference>
<dbReference type="PROSITE" id="PS51498">
    <property type="entry name" value="MABP"/>
    <property type="match status" value="2"/>
</dbReference>
<protein>
    <recommendedName>
        <fullName evidence="1">MABP domain-containing protein</fullName>
    </recommendedName>
</protein>
<reference evidence="2" key="1">
    <citation type="journal article" date="2014" name="Int. J. Syst. Evol. Microbiol.">
        <title>Complete genome sequence of Corynebacterium casei LMG S-19264T (=DSM 44701T), isolated from a smear-ripened cheese.</title>
        <authorList>
            <consortium name="US DOE Joint Genome Institute (JGI-PGF)"/>
            <person name="Walter F."/>
            <person name="Albersmeier A."/>
            <person name="Kalinowski J."/>
            <person name="Ruckert C."/>
        </authorList>
    </citation>
    <scope>NUCLEOTIDE SEQUENCE</scope>
    <source>
        <strain evidence="2">JCM 4633</strain>
    </source>
</reference>
<evidence type="ECO:0000259" key="1">
    <source>
        <dbReference type="PROSITE" id="PS51498"/>
    </source>
</evidence>
<organism evidence="2 3">
    <name type="scientific">Streptomyces cinnamoneus</name>
    <name type="common">Streptoverticillium cinnamoneum</name>
    <dbReference type="NCBI Taxonomy" id="53446"/>
    <lineage>
        <taxon>Bacteria</taxon>
        <taxon>Bacillati</taxon>
        <taxon>Actinomycetota</taxon>
        <taxon>Actinomycetes</taxon>
        <taxon>Kitasatosporales</taxon>
        <taxon>Streptomycetaceae</taxon>
        <taxon>Streptomyces</taxon>
        <taxon>Streptomyces cinnamoneus group</taxon>
    </lineage>
</organism>
<dbReference type="GO" id="GO:0005737">
    <property type="term" value="C:cytoplasm"/>
    <property type="evidence" value="ECO:0007669"/>
    <property type="project" value="UniProtKB-ARBA"/>
</dbReference>